<dbReference type="GO" id="GO:0016301">
    <property type="term" value="F:kinase activity"/>
    <property type="evidence" value="ECO:0007669"/>
    <property type="project" value="UniProtKB-KW"/>
</dbReference>
<organism evidence="2">
    <name type="scientific">Anthurium amnicola</name>
    <dbReference type="NCBI Taxonomy" id="1678845"/>
    <lineage>
        <taxon>Eukaryota</taxon>
        <taxon>Viridiplantae</taxon>
        <taxon>Streptophyta</taxon>
        <taxon>Embryophyta</taxon>
        <taxon>Tracheophyta</taxon>
        <taxon>Spermatophyta</taxon>
        <taxon>Magnoliopsida</taxon>
        <taxon>Liliopsida</taxon>
        <taxon>Araceae</taxon>
        <taxon>Pothoideae</taxon>
        <taxon>Potheae</taxon>
        <taxon>Anthurium</taxon>
    </lineage>
</organism>
<feature type="region of interest" description="Disordered" evidence="1">
    <location>
        <begin position="21"/>
        <end position="89"/>
    </location>
</feature>
<proteinExistence type="predicted"/>
<keyword evidence="2" id="KW-0418">Kinase</keyword>
<evidence type="ECO:0000313" key="2">
    <source>
        <dbReference type="EMBL" id="JAT52160.1"/>
    </source>
</evidence>
<reference evidence="2" key="1">
    <citation type="submission" date="2015-07" db="EMBL/GenBank/DDBJ databases">
        <title>Transcriptome Assembly of Anthurium amnicola.</title>
        <authorList>
            <person name="Suzuki J."/>
        </authorList>
    </citation>
    <scope>NUCLEOTIDE SEQUENCE</scope>
</reference>
<gene>
    <name evidence="2" type="primary">KIN82</name>
    <name evidence="2" type="ORF">g.10837</name>
</gene>
<dbReference type="AlphaFoldDB" id="A0A1D1YC04"/>
<protein>
    <submittedName>
        <fullName evidence="2">Serine/threonine-protein kinase KIN82</fullName>
    </submittedName>
</protein>
<name>A0A1D1YC04_9ARAE</name>
<feature type="compositionally biased region" description="Polar residues" evidence="1">
    <location>
        <begin position="58"/>
        <end position="70"/>
    </location>
</feature>
<dbReference type="EMBL" id="GDJX01015776">
    <property type="protein sequence ID" value="JAT52160.1"/>
    <property type="molecule type" value="Transcribed_RNA"/>
</dbReference>
<accession>A0A1D1YC04</accession>
<feature type="compositionally biased region" description="Low complexity" evidence="1">
    <location>
        <begin position="27"/>
        <end position="57"/>
    </location>
</feature>
<sequence>MTSNLPVMLARNFLGVVRANYEDDDSGSSSPTSPTSPTSSSVPASPNTTTPTSSSLPNAVSSFFSGQPTMPQFHRRASESGPAADSTIVEPKRLLARRYTLPPRIDPFAKFGTLQGEDKGNRVPMARFWEAGGKEDSSVQLAMEHVQFGF</sequence>
<keyword evidence="2" id="KW-0808">Transferase</keyword>
<evidence type="ECO:0000256" key="1">
    <source>
        <dbReference type="SAM" id="MobiDB-lite"/>
    </source>
</evidence>